<dbReference type="EMBL" id="CM023483">
    <property type="protein sequence ID" value="KAH6936302.1"/>
    <property type="molecule type" value="Genomic_DNA"/>
</dbReference>
<organism evidence="1 2">
    <name type="scientific">Hyalomma asiaticum</name>
    <name type="common">Tick</name>
    <dbReference type="NCBI Taxonomy" id="266040"/>
    <lineage>
        <taxon>Eukaryota</taxon>
        <taxon>Metazoa</taxon>
        <taxon>Ecdysozoa</taxon>
        <taxon>Arthropoda</taxon>
        <taxon>Chelicerata</taxon>
        <taxon>Arachnida</taxon>
        <taxon>Acari</taxon>
        <taxon>Parasitiformes</taxon>
        <taxon>Ixodida</taxon>
        <taxon>Ixodoidea</taxon>
        <taxon>Ixodidae</taxon>
        <taxon>Hyalomminae</taxon>
        <taxon>Hyalomma</taxon>
    </lineage>
</organism>
<name>A0ACB7SM77_HYAAI</name>
<accession>A0ACB7SM77</accession>
<reference evidence="1" key="1">
    <citation type="submission" date="2020-05" db="EMBL/GenBank/DDBJ databases">
        <title>Large-scale comparative analyses of tick genomes elucidate their genetic diversity and vector capacities.</title>
        <authorList>
            <person name="Jia N."/>
            <person name="Wang J."/>
            <person name="Shi W."/>
            <person name="Du L."/>
            <person name="Sun Y."/>
            <person name="Zhan W."/>
            <person name="Jiang J."/>
            <person name="Wang Q."/>
            <person name="Zhang B."/>
            <person name="Ji P."/>
            <person name="Sakyi L.B."/>
            <person name="Cui X."/>
            <person name="Yuan T."/>
            <person name="Jiang B."/>
            <person name="Yang W."/>
            <person name="Lam T.T.-Y."/>
            <person name="Chang Q."/>
            <person name="Ding S."/>
            <person name="Wang X."/>
            <person name="Zhu J."/>
            <person name="Ruan X."/>
            <person name="Zhao L."/>
            <person name="Wei J."/>
            <person name="Que T."/>
            <person name="Du C."/>
            <person name="Cheng J."/>
            <person name="Dai P."/>
            <person name="Han X."/>
            <person name="Huang E."/>
            <person name="Gao Y."/>
            <person name="Liu J."/>
            <person name="Shao H."/>
            <person name="Ye R."/>
            <person name="Li L."/>
            <person name="Wei W."/>
            <person name="Wang X."/>
            <person name="Wang C."/>
            <person name="Yang T."/>
            <person name="Huo Q."/>
            <person name="Li W."/>
            <person name="Guo W."/>
            <person name="Chen H."/>
            <person name="Zhou L."/>
            <person name="Ni X."/>
            <person name="Tian J."/>
            <person name="Zhou Y."/>
            <person name="Sheng Y."/>
            <person name="Liu T."/>
            <person name="Pan Y."/>
            <person name="Xia L."/>
            <person name="Li J."/>
            <person name="Zhao F."/>
            <person name="Cao W."/>
        </authorList>
    </citation>
    <scope>NUCLEOTIDE SEQUENCE</scope>
    <source>
        <strain evidence="1">Hyas-2018</strain>
    </source>
</reference>
<keyword evidence="2" id="KW-1185">Reference proteome</keyword>
<evidence type="ECO:0000313" key="2">
    <source>
        <dbReference type="Proteomes" id="UP000821845"/>
    </source>
</evidence>
<proteinExistence type="predicted"/>
<dbReference type="Proteomes" id="UP000821845">
    <property type="component" value="Chromosome 3"/>
</dbReference>
<sequence length="962" mass="106479">MKNYFRAHRDMPEFFSNLTPANIPYKSVCTEHNLIMVSKERDRLGRSVGLLRIGAWNPSVCSLNDLTRCLIVITESHLTVEETQIGGFVSVFDMEGLGLHHLAHLTPRYFMKILHVLQDCLPLRTEKIYVVNNPSIFALLFAAAKPFLHRKLLSKIELLGYDFHKLQALVPADVISKKHGGTLEDFDYGSCGRLARVMNAEAATPEASSEVEKSGESTKVRRSKGLSSLLSQLSPKARRLSLYKKPGTEDLCRDTDELKLPAAPPSSPAPAVQDSRVSAKKTGAEQHPTSRIHKMQAEAKSNASKLNTASIRSPTKRQRSDLLSRRVVPPKVRSSSQTESSSLPVRKCGDETTGDLSYGGQSEEAVIDSLPRIQGAAAKYHFGTETPLGHVNTGRVTYVPAVLPNYVVDMPVSRMITGVKALFSGCGSESSDGALLFYVLILPCVGAVLLGTLLLFLALMHAARFRSFTGTPRSPSIESDSRVVCYTSVCREVVALLAQTADRAVQPCDDFYRHVCGNWESSVIGVTPSYDDREAGTCRPCSYAEANVRAFVARVHRNLEYLTQDPSRCTPRDCRMARFYESCMQFATDQGQKKHYPSVLEVFERAGVDLEAWKRASSLPELLRLVVTTSLRTGLVSSPSVRLSVNGDVFVDVGESLRHVLEPHGREGALIERFLGDSLAVLREDVRNVSQGAVLAVDASVEGIRKTLDLSVHLFRIIRQRDLPPPLNGFIWSLQMEETKMSDDRALSAGFTRRKDILWARAVEKIGAVIELFGAVDLEVAGIYLLLLTASHVVKYAYLLHTFEVQDRLNAMQVCLKATAEYFPGQFPFWLADTTQTPEARFYLDEMVAKLRQSATDMFYDTKALAINGSEFTRTPVTSIGPRRSVQDSKVPSLSEGFPLCIIQLSSEPLVQDWLMETMAAQQQLRGDITSTEVSIRREHHDRALAVPHGRHDALGRLGGNA</sequence>
<protein>
    <submittedName>
        <fullName evidence="1">Uncharacterized protein</fullName>
    </submittedName>
</protein>
<comment type="caution">
    <text evidence="1">The sequence shown here is derived from an EMBL/GenBank/DDBJ whole genome shotgun (WGS) entry which is preliminary data.</text>
</comment>
<gene>
    <name evidence="1" type="ORF">HPB50_015232</name>
</gene>
<evidence type="ECO:0000313" key="1">
    <source>
        <dbReference type="EMBL" id="KAH6936302.1"/>
    </source>
</evidence>